<dbReference type="CDD" id="cd01989">
    <property type="entry name" value="USP_STK_Ubox_N"/>
    <property type="match status" value="1"/>
</dbReference>
<keyword evidence="5" id="KW-0808">Transferase</keyword>
<comment type="function">
    <text evidence="2">Functions as an E3 ubiquitin ligase.</text>
</comment>
<dbReference type="SMART" id="SM00504">
    <property type="entry name" value="Ubox"/>
    <property type="match status" value="1"/>
</dbReference>
<evidence type="ECO:0000313" key="12">
    <source>
        <dbReference type="RefSeq" id="XP_056686773.1"/>
    </source>
</evidence>
<dbReference type="PANTHER" id="PTHR45647:SF43">
    <property type="entry name" value="OS10G0100500 PROTEIN"/>
    <property type="match status" value="1"/>
</dbReference>
<dbReference type="EC" id="2.3.2.27" evidence="4"/>
<evidence type="ECO:0000256" key="7">
    <source>
        <dbReference type="SAM" id="Coils"/>
    </source>
</evidence>
<dbReference type="InterPro" id="IPR003613">
    <property type="entry name" value="Ubox_domain"/>
</dbReference>
<dbReference type="PANTHER" id="PTHR45647">
    <property type="entry name" value="OS02G0152300 PROTEIN"/>
    <property type="match status" value="1"/>
</dbReference>
<dbReference type="Pfam" id="PF04564">
    <property type="entry name" value="U-box"/>
    <property type="match status" value="1"/>
</dbReference>
<dbReference type="Pfam" id="PF00069">
    <property type="entry name" value="Pkinase"/>
    <property type="match status" value="1"/>
</dbReference>
<dbReference type="InterPro" id="IPR000719">
    <property type="entry name" value="Prot_kinase_dom"/>
</dbReference>
<organism evidence="11 12">
    <name type="scientific">Spinacia oleracea</name>
    <name type="common">Spinach</name>
    <dbReference type="NCBI Taxonomy" id="3562"/>
    <lineage>
        <taxon>Eukaryota</taxon>
        <taxon>Viridiplantae</taxon>
        <taxon>Streptophyta</taxon>
        <taxon>Embryophyta</taxon>
        <taxon>Tracheophyta</taxon>
        <taxon>Spermatophyta</taxon>
        <taxon>Magnoliopsida</taxon>
        <taxon>eudicotyledons</taxon>
        <taxon>Gunneridae</taxon>
        <taxon>Pentapetalae</taxon>
        <taxon>Caryophyllales</taxon>
        <taxon>Chenopodiaceae</taxon>
        <taxon>Chenopodioideae</taxon>
        <taxon>Anserineae</taxon>
        <taxon>Spinacia</taxon>
    </lineage>
</organism>
<evidence type="ECO:0000256" key="2">
    <source>
        <dbReference type="ARBA" id="ARBA00003861"/>
    </source>
</evidence>
<evidence type="ECO:0000256" key="4">
    <source>
        <dbReference type="ARBA" id="ARBA00012483"/>
    </source>
</evidence>
<dbReference type="PROSITE" id="PS50011">
    <property type="entry name" value="PROTEIN_KINASE_DOM"/>
    <property type="match status" value="1"/>
</dbReference>
<dbReference type="SUPFAM" id="SSF56112">
    <property type="entry name" value="Protein kinase-like (PK-like)"/>
    <property type="match status" value="1"/>
</dbReference>
<proteinExistence type="predicted"/>
<keyword evidence="6" id="KW-0833">Ubl conjugation pathway</keyword>
<feature type="coiled-coil region" evidence="7">
    <location>
        <begin position="359"/>
        <end position="407"/>
    </location>
</feature>
<dbReference type="InterPro" id="IPR011009">
    <property type="entry name" value="Kinase-like_dom_sf"/>
</dbReference>
<feature type="region of interest" description="Disordered" evidence="8">
    <location>
        <begin position="47"/>
        <end position="66"/>
    </location>
</feature>
<sequence length="857" mass="97535">MELLMPFPFPDPTVDRCSRFSSSSSSFSMASYGAELERQASRAELNSRLTDIEEEEEEEGGGKGGEKREKVYVAVGKSEEKTVSLLQWTFHNFRCCDICLVHVHHPSSFIPTPLGKLPATQANAVVVDAYRKEEREKVKKLLRAYLDFCYRAKVKASSIITEDDQIQKGLLNLVMKYGMQKLVMGCVKVKKNSRKASYAAKSAPAFCEIWFIHKGKHVWTREAFEKVIVSTTYQADEPRTDRLRSKSFQYKENDRLYNPVNLRSRSSHLSVRGSGVKDWKTTELTDEDLLLPCSGNPRHPGYARSSISNDSASSTSTEIRVSSDSGLNLEEENLYGQLLEAKARVETSRNEACLEFLKRKELEAEAMKTMRKVKEFESLQTHEAGLREEAEVALNILMDEQERLFEERLKVTEELQKTMRSVAVLDSRVQEANRRGNEAAEELKLIQVCVTSLWQEKKNIERQKMEAERWLENWRSRRRTGGSNLRGYRGLMDDVPELVEFSLSDLQSATCNFSDSFKLVEGGYGSIYKGELLSKTVAIQRFHAHNIQGPSQFQKQVQVLGKLRHPHLVTLIGVSPEAWSLVYDYVPNGCLQWRLFQKNNIAPLSWKIRARIISQISTSLLFLHTSHPEKIIHGDLKLESILLDSDLHCKIGDFGFSKLLSEDTPSFPSFHRYPEPQGAFPYRDPEFYRTGKLSTKSDIYSFGVIILQLLTGQPPVGLIANVRRAISGGKLDSILDSSAGNWGPFVAEKLADVALRFCEQNCRVRPDLTPSLVKELQQLHISKERPVPSFFLCPILQEIMCDPQVAADGFTYEGEAIREWLLNNRETSPMTNLRLDHLHLTPNNSLRLAAQEWLCKY</sequence>
<dbReference type="SUPFAM" id="SSF52402">
    <property type="entry name" value="Adenine nucleotide alpha hydrolases-like"/>
    <property type="match status" value="1"/>
</dbReference>
<evidence type="ECO:0000256" key="5">
    <source>
        <dbReference type="ARBA" id="ARBA00022679"/>
    </source>
</evidence>
<evidence type="ECO:0000313" key="11">
    <source>
        <dbReference type="Proteomes" id="UP000813463"/>
    </source>
</evidence>
<dbReference type="Gene3D" id="1.10.510.10">
    <property type="entry name" value="Transferase(Phosphotransferase) domain 1"/>
    <property type="match status" value="1"/>
</dbReference>
<reference evidence="11" key="1">
    <citation type="journal article" date="2021" name="Nat. Commun.">
        <title>Genomic analyses provide insights into spinach domestication and the genetic basis of agronomic traits.</title>
        <authorList>
            <person name="Cai X."/>
            <person name="Sun X."/>
            <person name="Xu C."/>
            <person name="Sun H."/>
            <person name="Wang X."/>
            <person name="Ge C."/>
            <person name="Zhang Z."/>
            <person name="Wang Q."/>
            <person name="Fei Z."/>
            <person name="Jiao C."/>
            <person name="Wang Q."/>
        </authorList>
    </citation>
    <scope>NUCLEOTIDE SEQUENCE [LARGE SCALE GENOMIC DNA]</scope>
    <source>
        <strain evidence="11">cv. Varoflay</strain>
    </source>
</reference>
<keyword evidence="7" id="KW-0175">Coiled coil</keyword>
<evidence type="ECO:0000259" key="10">
    <source>
        <dbReference type="PROSITE" id="PS51698"/>
    </source>
</evidence>
<dbReference type="SUPFAM" id="SSF57850">
    <property type="entry name" value="RING/U-box"/>
    <property type="match status" value="1"/>
</dbReference>
<feature type="region of interest" description="Disordered" evidence="8">
    <location>
        <begin position="295"/>
        <end position="324"/>
    </location>
</feature>
<evidence type="ECO:0000256" key="8">
    <source>
        <dbReference type="SAM" id="MobiDB-lite"/>
    </source>
</evidence>
<dbReference type="PROSITE" id="PS51698">
    <property type="entry name" value="U_BOX"/>
    <property type="match status" value="1"/>
</dbReference>
<gene>
    <name evidence="12" type="primary">LOC110781925</name>
</gene>
<name>A0ABM3QTW1_SPIOL</name>
<dbReference type="Gene3D" id="3.30.200.20">
    <property type="entry name" value="Phosphorylase Kinase, domain 1"/>
    <property type="match status" value="1"/>
</dbReference>
<dbReference type="Proteomes" id="UP000813463">
    <property type="component" value="Chromosome 6"/>
</dbReference>
<dbReference type="RefSeq" id="XP_056686773.1">
    <property type="nucleotide sequence ID" value="XM_056830795.1"/>
</dbReference>
<evidence type="ECO:0000256" key="6">
    <source>
        <dbReference type="ARBA" id="ARBA00022786"/>
    </source>
</evidence>
<dbReference type="Gene3D" id="3.30.40.10">
    <property type="entry name" value="Zinc/RING finger domain, C3HC4 (zinc finger)"/>
    <property type="match status" value="1"/>
</dbReference>
<reference evidence="12" key="2">
    <citation type="submission" date="2025-08" db="UniProtKB">
        <authorList>
            <consortium name="RefSeq"/>
        </authorList>
    </citation>
    <scope>IDENTIFICATION</scope>
    <source>
        <tissue evidence="12">Leaf</tissue>
    </source>
</reference>
<accession>A0ABM3QTW1</accession>
<protein>
    <recommendedName>
        <fullName evidence="4">RING-type E3 ubiquitin transferase</fullName>
        <ecNumber evidence="4">2.3.2.27</ecNumber>
    </recommendedName>
</protein>
<feature type="domain" description="Protein kinase" evidence="9">
    <location>
        <begin position="513"/>
        <end position="781"/>
    </location>
</feature>
<evidence type="ECO:0000256" key="1">
    <source>
        <dbReference type="ARBA" id="ARBA00000900"/>
    </source>
</evidence>
<dbReference type="InterPro" id="IPR051348">
    <property type="entry name" value="U-box_ubiquitin_ligases"/>
</dbReference>
<feature type="compositionally biased region" description="Low complexity" evidence="8">
    <location>
        <begin position="305"/>
        <end position="316"/>
    </location>
</feature>
<evidence type="ECO:0000259" key="9">
    <source>
        <dbReference type="PROSITE" id="PS50011"/>
    </source>
</evidence>
<dbReference type="InterPro" id="IPR013083">
    <property type="entry name" value="Znf_RING/FYVE/PHD"/>
</dbReference>
<evidence type="ECO:0000256" key="3">
    <source>
        <dbReference type="ARBA" id="ARBA00004906"/>
    </source>
</evidence>
<comment type="pathway">
    <text evidence="3">Protein modification; protein ubiquitination.</text>
</comment>
<dbReference type="GeneID" id="110781925"/>
<feature type="domain" description="U-box" evidence="10">
    <location>
        <begin position="786"/>
        <end position="857"/>
    </location>
</feature>
<dbReference type="CDD" id="cd16655">
    <property type="entry name" value="RING-Ubox_WDSUB1-like"/>
    <property type="match status" value="1"/>
</dbReference>
<keyword evidence="11" id="KW-1185">Reference proteome</keyword>
<comment type="catalytic activity">
    <reaction evidence="1">
        <text>S-ubiquitinyl-[E2 ubiquitin-conjugating enzyme]-L-cysteine + [acceptor protein]-L-lysine = [E2 ubiquitin-conjugating enzyme]-L-cysteine + N(6)-ubiquitinyl-[acceptor protein]-L-lysine.</text>
        <dbReference type="EC" id="2.3.2.27"/>
    </reaction>
</comment>